<reference evidence="22" key="1">
    <citation type="journal article" date="2010" name="Stand. Genomic Sci.">
        <title>Complete genome sequence of 'Thermobaculum terrenum' type strain (YNP1).</title>
        <authorList>
            <person name="Kiss H."/>
            <person name="Cleland D."/>
            <person name="Lapidus A."/>
            <person name="Lucas S."/>
            <person name="Glavina Del Rio T."/>
            <person name="Nolan M."/>
            <person name="Tice H."/>
            <person name="Han C."/>
            <person name="Goodwin L."/>
            <person name="Pitluck S."/>
            <person name="Liolios K."/>
            <person name="Ivanova N."/>
            <person name="Mavromatis K."/>
            <person name="Ovchinnikova G."/>
            <person name="Pati A."/>
            <person name="Chen A."/>
            <person name="Palaniappan K."/>
            <person name="Land M."/>
            <person name="Hauser L."/>
            <person name="Chang Y."/>
            <person name="Jeffries C."/>
            <person name="Lu M."/>
            <person name="Brettin T."/>
            <person name="Detter J."/>
            <person name="Goker M."/>
            <person name="Tindall B."/>
            <person name="Beck B."/>
            <person name="McDermott T."/>
            <person name="Woyke T."/>
            <person name="Bristow J."/>
            <person name="Eisen J."/>
            <person name="Markowitz V."/>
            <person name="Hugenholtz P."/>
            <person name="Kyrpides N."/>
            <person name="Klenk H."/>
            <person name="Cheng J."/>
        </authorList>
    </citation>
    <scope>NUCLEOTIDE SEQUENCE [LARGE SCALE GENOMIC DNA]</scope>
    <source>
        <strain evidence="22">ATCC BAA-798 / YNP1</strain>
    </source>
</reference>
<comment type="caution">
    <text evidence="18">Lacks conserved residue(s) required for the propagation of feature annotation.</text>
</comment>
<evidence type="ECO:0000256" key="18">
    <source>
        <dbReference type="HAMAP-Rule" id="MF_00110"/>
    </source>
</evidence>
<keyword evidence="11 18" id="KW-0479">Metal-binding</keyword>
<dbReference type="FunFam" id="3.40.50.1970:FF:000007">
    <property type="entry name" value="Pentafunctional AROM polypeptide"/>
    <property type="match status" value="1"/>
</dbReference>
<dbReference type="PANTHER" id="PTHR43622">
    <property type="entry name" value="3-DEHYDROQUINATE SYNTHASE"/>
    <property type="match status" value="1"/>
</dbReference>
<dbReference type="InterPro" id="IPR030960">
    <property type="entry name" value="DHQS/DOIS_N"/>
</dbReference>
<keyword evidence="13 18" id="KW-0862">Zinc</keyword>
<keyword evidence="14 18" id="KW-0520">NAD</keyword>
<evidence type="ECO:0000256" key="11">
    <source>
        <dbReference type="ARBA" id="ARBA00022723"/>
    </source>
</evidence>
<dbReference type="GO" id="GO:0046872">
    <property type="term" value="F:metal ion binding"/>
    <property type="evidence" value="ECO:0007669"/>
    <property type="project" value="UniProtKB-KW"/>
</dbReference>
<evidence type="ECO:0000259" key="20">
    <source>
        <dbReference type="Pfam" id="PF24621"/>
    </source>
</evidence>
<evidence type="ECO:0000256" key="8">
    <source>
        <dbReference type="ARBA" id="ARBA00017684"/>
    </source>
</evidence>
<dbReference type="InterPro" id="IPR056179">
    <property type="entry name" value="DHQS_C"/>
</dbReference>
<dbReference type="PANTHER" id="PTHR43622:SF7">
    <property type="entry name" value="3-DEHYDROQUINATE SYNTHASE, CHLOROPLASTIC"/>
    <property type="match status" value="1"/>
</dbReference>
<evidence type="ECO:0000256" key="3">
    <source>
        <dbReference type="ARBA" id="ARBA00001947"/>
    </source>
</evidence>
<dbReference type="KEGG" id="ttr:Tter_1241"/>
<dbReference type="AlphaFoldDB" id="D1CBI4"/>
<evidence type="ECO:0000256" key="2">
    <source>
        <dbReference type="ARBA" id="ARBA00001911"/>
    </source>
</evidence>
<evidence type="ECO:0000256" key="16">
    <source>
        <dbReference type="ARBA" id="ARBA00023239"/>
    </source>
</evidence>
<evidence type="ECO:0000259" key="19">
    <source>
        <dbReference type="Pfam" id="PF01761"/>
    </source>
</evidence>
<dbReference type="UniPathway" id="UPA00053">
    <property type="reaction ID" value="UER00085"/>
</dbReference>
<comment type="catalytic activity">
    <reaction evidence="1 18">
        <text>7-phospho-2-dehydro-3-deoxy-D-arabino-heptonate = 3-dehydroquinate + phosphate</text>
        <dbReference type="Rhea" id="RHEA:21968"/>
        <dbReference type="ChEBI" id="CHEBI:32364"/>
        <dbReference type="ChEBI" id="CHEBI:43474"/>
        <dbReference type="ChEBI" id="CHEBI:58394"/>
        <dbReference type="EC" id="4.2.3.4"/>
    </reaction>
</comment>
<comment type="pathway">
    <text evidence="5 18">Metabolic intermediate biosynthesis; chorismate biosynthesis; chorismate from D-erythrose 4-phosphate and phosphoenolpyruvate: step 2/7.</text>
</comment>
<dbReference type="GO" id="GO:0003856">
    <property type="term" value="F:3-dehydroquinate synthase activity"/>
    <property type="evidence" value="ECO:0007669"/>
    <property type="project" value="UniProtKB-UniRule"/>
</dbReference>
<feature type="domain" description="3-dehydroquinate synthase C-terminal" evidence="20">
    <location>
        <begin position="182"/>
        <end position="324"/>
    </location>
</feature>
<dbReference type="GO" id="GO:0009073">
    <property type="term" value="P:aromatic amino acid family biosynthetic process"/>
    <property type="evidence" value="ECO:0007669"/>
    <property type="project" value="UniProtKB-KW"/>
</dbReference>
<dbReference type="GO" id="GO:0005737">
    <property type="term" value="C:cytoplasm"/>
    <property type="evidence" value="ECO:0007669"/>
    <property type="project" value="UniProtKB-SubCell"/>
</dbReference>
<feature type="binding site" evidence="18">
    <location>
        <position position="265"/>
    </location>
    <ligand>
        <name>Zn(2+)</name>
        <dbReference type="ChEBI" id="CHEBI:29105"/>
    </ligand>
</feature>
<dbReference type="RefSeq" id="WP_012875184.1">
    <property type="nucleotide sequence ID" value="NC_013525.1"/>
</dbReference>
<dbReference type="InterPro" id="IPR050071">
    <property type="entry name" value="Dehydroquinate_synthase"/>
</dbReference>
<feature type="binding site" evidence="18">
    <location>
        <position position="143"/>
    </location>
    <ligand>
        <name>NAD(+)</name>
        <dbReference type="ChEBI" id="CHEBI:57540"/>
    </ligand>
</feature>
<feature type="binding site" evidence="18">
    <location>
        <begin position="72"/>
        <end position="77"/>
    </location>
    <ligand>
        <name>NAD(+)</name>
        <dbReference type="ChEBI" id="CHEBI:57540"/>
    </ligand>
</feature>
<dbReference type="Pfam" id="PF24621">
    <property type="entry name" value="DHQS_C"/>
    <property type="match status" value="1"/>
</dbReference>
<comment type="similarity">
    <text evidence="6 18">Belongs to the sugar phosphate cyclases superfamily. Dehydroquinate synthase family.</text>
</comment>
<evidence type="ECO:0000256" key="6">
    <source>
        <dbReference type="ARBA" id="ARBA00005412"/>
    </source>
</evidence>
<dbReference type="Gene3D" id="3.40.50.1970">
    <property type="match status" value="1"/>
</dbReference>
<protein>
    <recommendedName>
        <fullName evidence="8 18">3-dehydroquinate synthase</fullName>
        <shortName evidence="18">DHQS</shortName>
        <ecNumber evidence="7 18">4.2.3.4</ecNumber>
    </recommendedName>
</protein>
<evidence type="ECO:0000256" key="10">
    <source>
        <dbReference type="ARBA" id="ARBA00022605"/>
    </source>
</evidence>
<evidence type="ECO:0000256" key="7">
    <source>
        <dbReference type="ARBA" id="ARBA00013031"/>
    </source>
</evidence>
<dbReference type="EMBL" id="CP001825">
    <property type="protein sequence ID" value="ACZ42149.1"/>
    <property type="molecule type" value="Genomic_DNA"/>
</dbReference>
<evidence type="ECO:0000256" key="13">
    <source>
        <dbReference type="ARBA" id="ARBA00022833"/>
    </source>
</evidence>
<evidence type="ECO:0000256" key="12">
    <source>
        <dbReference type="ARBA" id="ARBA00022741"/>
    </source>
</evidence>
<name>D1CBI4_THET1</name>
<keyword evidence="22" id="KW-1185">Reference proteome</keyword>
<evidence type="ECO:0000313" key="22">
    <source>
        <dbReference type="Proteomes" id="UP000000323"/>
    </source>
</evidence>
<dbReference type="GO" id="GO:0009423">
    <property type="term" value="P:chorismate biosynthetic process"/>
    <property type="evidence" value="ECO:0007669"/>
    <property type="project" value="UniProtKB-UniRule"/>
</dbReference>
<dbReference type="HOGENOM" id="CLU_001201_0_2_0"/>
<keyword evidence="12 18" id="KW-0547">Nucleotide-binding</keyword>
<evidence type="ECO:0000256" key="14">
    <source>
        <dbReference type="ARBA" id="ARBA00023027"/>
    </source>
</evidence>
<dbReference type="PIRSF" id="PIRSF001455">
    <property type="entry name" value="DHQ_synth"/>
    <property type="match status" value="1"/>
</dbReference>
<dbReference type="InterPro" id="IPR016037">
    <property type="entry name" value="DHQ_synth_AroB"/>
</dbReference>
<accession>D1CBI4</accession>
<feature type="binding site" evidence="18">
    <location>
        <position position="152"/>
    </location>
    <ligand>
        <name>NAD(+)</name>
        <dbReference type="ChEBI" id="CHEBI:57540"/>
    </ligand>
</feature>
<feature type="binding site" evidence="18">
    <location>
        <begin position="106"/>
        <end position="110"/>
    </location>
    <ligand>
        <name>NAD(+)</name>
        <dbReference type="ChEBI" id="CHEBI:57540"/>
    </ligand>
</feature>
<dbReference type="Gene3D" id="1.20.1090.10">
    <property type="entry name" value="Dehydroquinate synthase-like - alpha domain"/>
    <property type="match status" value="1"/>
</dbReference>
<evidence type="ECO:0000256" key="5">
    <source>
        <dbReference type="ARBA" id="ARBA00004661"/>
    </source>
</evidence>
<keyword evidence="9 18" id="KW-0963">Cytoplasm</keyword>
<dbReference type="STRING" id="525904.Tter_1241"/>
<keyword evidence="16 18" id="KW-0456">Lyase</keyword>
<comment type="cofactor">
    <cofactor evidence="18">
        <name>Co(2+)</name>
        <dbReference type="ChEBI" id="CHEBI:48828"/>
    </cofactor>
    <cofactor evidence="18">
        <name>Zn(2+)</name>
        <dbReference type="ChEBI" id="CHEBI:29105"/>
    </cofactor>
    <text evidence="18">Binds 1 divalent metal cation per subunit. Can use either Co(2+) or Zn(2+).</text>
</comment>
<evidence type="ECO:0000256" key="9">
    <source>
        <dbReference type="ARBA" id="ARBA00022490"/>
    </source>
</evidence>
<dbReference type="GO" id="GO:0008652">
    <property type="term" value="P:amino acid biosynthetic process"/>
    <property type="evidence" value="ECO:0007669"/>
    <property type="project" value="UniProtKB-KW"/>
</dbReference>
<dbReference type="EC" id="4.2.3.4" evidence="7 18"/>
<keyword evidence="17 18" id="KW-0170">Cobalt</keyword>
<comment type="cofactor">
    <cofactor evidence="2 18">
        <name>NAD(+)</name>
        <dbReference type="ChEBI" id="CHEBI:57540"/>
    </cofactor>
</comment>
<dbReference type="GO" id="GO:0000166">
    <property type="term" value="F:nucleotide binding"/>
    <property type="evidence" value="ECO:0007669"/>
    <property type="project" value="UniProtKB-KW"/>
</dbReference>
<proteinExistence type="inferred from homology"/>
<feature type="domain" description="3-dehydroquinate synthase N-terminal" evidence="19">
    <location>
        <begin position="68"/>
        <end position="180"/>
    </location>
</feature>
<evidence type="ECO:0000256" key="4">
    <source>
        <dbReference type="ARBA" id="ARBA00004496"/>
    </source>
</evidence>
<dbReference type="eggNOG" id="COG0337">
    <property type="taxonomic scope" value="Bacteria"/>
</dbReference>
<dbReference type="Pfam" id="PF01761">
    <property type="entry name" value="DHQ_synthase"/>
    <property type="match status" value="1"/>
</dbReference>
<evidence type="ECO:0000313" key="21">
    <source>
        <dbReference type="EMBL" id="ACZ42149.1"/>
    </source>
</evidence>
<feature type="binding site" evidence="18">
    <location>
        <position position="248"/>
    </location>
    <ligand>
        <name>Zn(2+)</name>
        <dbReference type="ChEBI" id="CHEBI:29105"/>
    </ligand>
</feature>
<sequence>MLRASVKTLSGMHPVIVGNEILSCLPEILREYDVGKRIFVITDKNIADLYEGTIAKILTSAGIETHTCVIPSGEEYKNLEQVSYLWDWLAENRAERKDTILALGGGVIGDLAGWVAATYLRGMHLVQVPTTLLAQVDASIGGKTGINHPRAKNLIGSFYPPKLTFIDVSLLISLPERELRSGWAEVIKYAMIYDYSLYNYIANHLDDLKSKDIPKMLPVISRCAEIKLDIVTKDPKESGLRAILNYGHTLGHAIEAATGYSKYLHGEAVAIGMQAAGLIAKEMGLLDEESLQLQNELIAEFGLPRYAEGIEAASVREAIKLDKKIEGGKSRWILLRAIGKAEIRSDVPLDIVELAMREYIR</sequence>
<dbReference type="NCBIfam" id="TIGR01357">
    <property type="entry name" value="aroB"/>
    <property type="match status" value="1"/>
</dbReference>
<comment type="cofactor">
    <cofactor evidence="3">
        <name>Zn(2+)</name>
        <dbReference type="ChEBI" id="CHEBI:29105"/>
    </cofactor>
</comment>
<dbReference type="Proteomes" id="UP000000323">
    <property type="component" value="Chromosome 1"/>
</dbReference>
<dbReference type="CDD" id="cd08195">
    <property type="entry name" value="DHQS"/>
    <property type="match status" value="1"/>
</dbReference>
<dbReference type="HAMAP" id="MF_00110">
    <property type="entry name" value="DHQ_synthase"/>
    <property type="match status" value="1"/>
</dbReference>
<organism evidence="21 22">
    <name type="scientific">Thermobaculum terrenum (strain ATCC BAA-798 / CCMEE 7001 / YNP1)</name>
    <dbReference type="NCBI Taxonomy" id="525904"/>
    <lineage>
        <taxon>Bacteria</taxon>
        <taxon>Bacillati</taxon>
        <taxon>Chloroflexota</taxon>
        <taxon>Chloroflexia</taxon>
        <taxon>Candidatus Thermobaculales</taxon>
        <taxon>Candidatus Thermobaculaceae</taxon>
        <taxon>Thermobaculum</taxon>
    </lineage>
</organism>
<feature type="binding site" evidence="18">
    <location>
        <position position="185"/>
    </location>
    <ligand>
        <name>Zn(2+)</name>
        <dbReference type="ChEBI" id="CHEBI:29105"/>
    </ligand>
</feature>
<gene>
    <name evidence="18" type="primary">aroB</name>
    <name evidence="21" type="ordered locus">Tter_1241</name>
</gene>
<feature type="binding site" evidence="18">
    <location>
        <begin position="130"/>
        <end position="131"/>
    </location>
    <ligand>
        <name>NAD(+)</name>
        <dbReference type="ChEBI" id="CHEBI:57540"/>
    </ligand>
</feature>
<evidence type="ECO:0000256" key="15">
    <source>
        <dbReference type="ARBA" id="ARBA00023141"/>
    </source>
</evidence>
<dbReference type="OrthoDB" id="9806583at2"/>
<comment type="function">
    <text evidence="18">Catalyzes the conversion of 3-deoxy-D-arabino-heptulosonate 7-phosphate (DAHP) to dehydroquinate (DHQ).</text>
</comment>
<keyword evidence="10 18" id="KW-0028">Amino-acid biosynthesis</keyword>
<dbReference type="InterPro" id="IPR030963">
    <property type="entry name" value="DHQ_synth_fam"/>
</dbReference>
<evidence type="ECO:0000256" key="17">
    <source>
        <dbReference type="ARBA" id="ARBA00023285"/>
    </source>
</evidence>
<keyword evidence="15 18" id="KW-0057">Aromatic amino acid biosynthesis</keyword>
<evidence type="ECO:0000256" key="1">
    <source>
        <dbReference type="ARBA" id="ARBA00001393"/>
    </source>
</evidence>
<comment type="subcellular location">
    <subcellularLocation>
        <location evidence="4 18">Cytoplasm</location>
    </subcellularLocation>
</comment>
<dbReference type="SUPFAM" id="SSF56796">
    <property type="entry name" value="Dehydroquinate synthase-like"/>
    <property type="match status" value="1"/>
</dbReference>